<evidence type="ECO:0000259" key="1">
    <source>
        <dbReference type="Pfam" id="PF02426"/>
    </source>
</evidence>
<dbReference type="Pfam" id="PF02426">
    <property type="entry name" value="MIase"/>
    <property type="match status" value="1"/>
</dbReference>
<dbReference type="EMBL" id="CCMZ01000022">
    <property type="protein sequence ID" value="CDX18862.1"/>
    <property type="molecule type" value="Genomic_DNA"/>
</dbReference>
<sequence>MQFFALLTRNTEKFSDADFAPLLPPESEQRKTLYAQGAVRQIWNRGDVPGTGIMFEAADEKEVRGHLATLPLIEAGMMDIAAIVPLNPYPGFGPKR</sequence>
<dbReference type="Proteomes" id="UP000045285">
    <property type="component" value="Unassembled WGS sequence"/>
</dbReference>
<dbReference type="InterPro" id="IPR011008">
    <property type="entry name" value="Dimeric_a/b-barrel"/>
</dbReference>
<organism evidence="2 3">
    <name type="scientific">Mesorhizobium plurifarium</name>
    <dbReference type="NCBI Taxonomy" id="69974"/>
    <lineage>
        <taxon>Bacteria</taxon>
        <taxon>Pseudomonadati</taxon>
        <taxon>Pseudomonadota</taxon>
        <taxon>Alphaproteobacteria</taxon>
        <taxon>Hyphomicrobiales</taxon>
        <taxon>Phyllobacteriaceae</taxon>
        <taxon>Mesorhizobium</taxon>
    </lineage>
</organism>
<dbReference type="SUPFAM" id="SSF54909">
    <property type="entry name" value="Dimeric alpha+beta barrel"/>
    <property type="match status" value="1"/>
</dbReference>
<evidence type="ECO:0000313" key="3">
    <source>
        <dbReference type="Proteomes" id="UP000045285"/>
    </source>
</evidence>
<name>A0A090DVX0_MESPL</name>
<keyword evidence="3" id="KW-1185">Reference proteome</keyword>
<dbReference type="STRING" id="69974.MPLDJ20_170038"/>
<protein>
    <recommendedName>
        <fullName evidence="1">Muconolactone isomerase domain-containing protein</fullName>
    </recommendedName>
</protein>
<proteinExistence type="predicted"/>
<evidence type="ECO:0000313" key="2">
    <source>
        <dbReference type="EMBL" id="CDX18862.1"/>
    </source>
</evidence>
<accession>A0A090DVX0</accession>
<reference evidence="3" key="1">
    <citation type="submission" date="2014-08" db="EMBL/GenBank/DDBJ databases">
        <authorList>
            <person name="Moulin L."/>
        </authorList>
    </citation>
    <scope>NUCLEOTIDE SEQUENCE [LARGE SCALE GENOMIC DNA]</scope>
</reference>
<dbReference type="AlphaFoldDB" id="A0A090DVX0"/>
<dbReference type="Gene3D" id="3.30.70.1060">
    <property type="entry name" value="Dimeric alpha+beta barrel"/>
    <property type="match status" value="1"/>
</dbReference>
<gene>
    <name evidence="2" type="ORF">MPL3356_290017</name>
</gene>
<dbReference type="InterPro" id="IPR026029">
    <property type="entry name" value="MLI_dom"/>
</dbReference>
<feature type="domain" description="Muconolactone isomerase" evidence="1">
    <location>
        <begin position="12"/>
        <end position="90"/>
    </location>
</feature>